<keyword evidence="4" id="KW-0472">Membrane</keyword>
<feature type="transmembrane region" description="Helical" evidence="4">
    <location>
        <begin position="382"/>
        <end position="403"/>
    </location>
</feature>
<feature type="transmembrane region" description="Helical" evidence="4">
    <location>
        <begin position="304"/>
        <end position="327"/>
    </location>
</feature>
<evidence type="ECO:0000256" key="4">
    <source>
        <dbReference type="SAM" id="Phobius"/>
    </source>
</evidence>
<dbReference type="EMBL" id="CP060490">
    <property type="protein sequence ID" value="QNL44492.1"/>
    <property type="molecule type" value="Genomic_DNA"/>
</dbReference>
<name>A0A7G9B4L1_9FIRM</name>
<dbReference type="KEGG" id="ohi:H8790_00070"/>
<keyword evidence="4" id="KW-0812">Transmembrane</keyword>
<comment type="similarity">
    <text evidence="1">Belongs to the glycosyltransferase 2 family.</text>
</comment>
<dbReference type="Proteomes" id="UP000515960">
    <property type="component" value="Chromosome"/>
</dbReference>
<dbReference type="SUPFAM" id="SSF53448">
    <property type="entry name" value="Nucleotide-diphospho-sugar transferases"/>
    <property type="match status" value="1"/>
</dbReference>
<dbReference type="Gene3D" id="3.90.550.10">
    <property type="entry name" value="Spore Coat Polysaccharide Biosynthesis Protein SpsA, Chain A"/>
    <property type="match status" value="1"/>
</dbReference>
<protein>
    <submittedName>
        <fullName evidence="5">Glycosyltransferase family 2 protein</fullName>
    </submittedName>
</protein>
<dbReference type="InterPro" id="IPR029044">
    <property type="entry name" value="Nucleotide-diphossugar_trans"/>
</dbReference>
<keyword evidence="6" id="KW-1185">Reference proteome</keyword>
<feature type="transmembrane region" description="Helical" evidence="4">
    <location>
        <begin position="347"/>
        <end position="370"/>
    </location>
</feature>
<sequence length="423" mass="48397">MLRFVRHLNESIIFFLGIVYAYQAVYTLIGLWLRRRKEARPQARLHKYAAVVSARNEENVIGDLIASLKAQHYPSELLDIYIVADNCTDRTAEVAEAAGAIVYRRSNRTEVGKGYALDWFFARLCRERRDYDGYFVFDADNLVDPDFVVEMNRTFDSGKYDALTSYRNSKNFGSCWISAGYSIWFLREARFLNAVRCALGLNCAISGTGFLVSDRLIRENKGWPFHLLTEDIQFSVDCAARGLRIGYCGRAMVYDEQPVTMRQSWDQRLRWSKGFYQVDAKYGWALLRGIFYGGRRGFSCYDMLMTIAPAMLLNVGLILFNGVIVAASLSLPHFLTRWVIQEVVHTVVFLLGNFYLGMLLCGGLTVLSEWNAIKAKPVQKIVYLFTFPLFMLTYVPISLVALVRRVEWKPIRHNAAKKAGKTV</sequence>
<accession>A0A7G9B4L1</accession>
<dbReference type="RefSeq" id="WP_187333093.1">
    <property type="nucleotide sequence ID" value="NZ_CP060490.1"/>
</dbReference>
<evidence type="ECO:0000256" key="2">
    <source>
        <dbReference type="ARBA" id="ARBA00022676"/>
    </source>
</evidence>
<dbReference type="PANTHER" id="PTHR43630:SF1">
    <property type="entry name" value="POLY-BETA-1,6-N-ACETYL-D-GLUCOSAMINE SYNTHASE"/>
    <property type="match status" value="1"/>
</dbReference>
<dbReference type="Pfam" id="PF13641">
    <property type="entry name" value="Glyco_tranf_2_3"/>
    <property type="match status" value="1"/>
</dbReference>
<evidence type="ECO:0000313" key="5">
    <source>
        <dbReference type="EMBL" id="QNL44492.1"/>
    </source>
</evidence>
<proteinExistence type="inferred from homology"/>
<gene>
    <name evidence="5" type="ORF">H8790_00070</name>
</gene>
<keyword evidence="2" id="KW-0328">Glycosyltransferase</keyword>
<evidence type="ECO:0000256" key="1">
    <source>
        <dbReference type="ARBA" id="ARBA00006739"/>
    </source>
</evidence>
<keyword evidence="3 5" id="KW-0808">Transferase</keyword>
<evidence type="ECO:0000256" key="3">
    <source>
        <dbReference type="ARBA" id="ARBA00022679"/>
    </source>
</evidence>
<feature type="transmembrane region" description="Helical" evidence="4">
    <location>
        <begin position="12"/>
        <end position="33"/>
    </location>
</feature>
<reference evidence="5 6" key="1">
    <citation type="submission" date="2020-08" db="EMBL/GenBank/DDBJ databases">
        <authorList>
            <person name="Liu C."/>
            <person name="Sun Q."/>
        </authorList>
    </citation>
    <scope>NUCLEOTIDE SEQUENCE [LARGE SCALE GENOMIC DNA]</scope>
    <source>
        <strain evidence="5 6">NSJ-62</strain>
    </source>
</reference>
<dbReference type="GO" id="GO:0016757">
    <property type="term" value="F:glycosyltransferase activity"/>
    <property type="evidence" value="ECO:0007669"/>
    <property type="project" value="UniProtKB-KW"/>
</dbReference>
<organism evidence="5 6">
    <name type="scientific">Oscillibacter hominis</name>
    <dbReference type="NCBI Taxonomy" id="2763056"/>
    <lineage>
        <taxon>Bacteria</taxon>
        <taxon>Bacillati</taxon>
        <taxon>Bacillota</taxon>
        <taxon>Clostridia</taxon>
        <taxon>Eubacteriales</taxon>
        <taxon>Oscillospiraceae</taxon>
        <taxon>Oscillibacter</taxon>
    </lineage>
</organism>
<dbReference type="PANTHER" id="PTHR43630">
    <property type="entry name" value="POLY-BETA-1,6-N-ACETYL-D-GLUCOSAMINE SYNTHASE"/>
    <property type="match status" value="1"/>
</dbReference>
<dbReference type="AlphaFoldDB" id="A0A7G9B4L1"/>
<dbReference type="CDD" id="cd06438">
    <property type="entry name" value="EpsO_like"/>
    <property type="match status" value="1"/>
</dbReference>
<evidence type="ECO:0000313" key="6">
    <source>
        <dbReference type="Proteomes" id="UP000515960"/>
    </source>
</evidence>
<keyword evidence="4" id="KW-1133">Transmembrane helix</keyword>